<dbReference type="AlphaFoldDB" id="A0A498H0G3"/>
<dbReference type="OrthoDB" id="386080at2157"/>
<dbReference type="RefSeq" id="WP_128694200.1">
    <property type="nucleotide sequence ID" value="NZ_LHQS01000002.1"/>
</dbReference>
<dbReference type="EMBL" id="LHQS01000002">
    <property type="protein sequence ID" value="RXE56411.1"/>
    <property type="molecule type" value="Genomic_DNA"/>
</dbReference>
<keyword evidence="3" id="KW-1185">Reference proteome</keyword>
<feature type="region of interest" description="Disordered" evidence="1">
    <location>
        <begin position="26"/>
        <end position="47"/>
    </location>
</feature>
<feature type="compositionally biased region" description="Polar residues" evidence="1">
    <location>
        <begin position="199"/>
        <end position="211"/>
    </location>
</feature>
<gene>
    <name evidence="2" type="ORF">ABH15_10020</name>
</gene>
<name>A0A498H0G3_9EURY</name>
<feature type="compositionally biased region" description="Basic and acidic residues" evidence="1">
    <location>
        <begin position="34"/>
        <end position="47"/>
    </location>
</feature>
<evidence type="ECO:0000256" key="1">
    <source>
        <dbReference type="SAM" id="MobiDB-lite"/>
    </source>
</evidence>
<accession>A0A498H0G3</accession>
<organism evidence="2 3">
    <name type="scientific">Methanoculleus taiwanensis</name>
    <dbReference type="NCBI Taxonomy" id="1550565"/>
    <lineage>
        <taxon>Archaea</taxon>
        <taxon>Methanobacteriati</taxon>
        <taxon>Methanobacteriota</taxon>
        <taxon>Stenosarchaea group</taxon>
        <taxon>Methanomicrobia</taxon>
        <taxon>Methanomicrobiales</taxon>
        <taxon>Methanomicrobiaceae</taxon>
        <taxon>Methanoculleus</taxon>
    </lineage>
</organism>
<sequence length="211" mass="23091">MSDEKENTAELEELNRKDITADILLSDFDGDGEGSDRGGEPEQKGDHPVLAILDMAVSTGADYCRKTALPPPNTSVYEHFSKPFLNTALWHYFPDGNVPDDPRIALAVGVGGLALAFTPALLELHRRRQEEAEYGEEDGEKEEKRIKNPVTGSEYRVKEGSGKRGEKREDYIPALSVDAPKEGFESAGSGELPAWMKRLTSTPTVKGVSSL</sequence>
<feature type="compositionally biased region" description="Basic and acidic residues" evidence="1">
    <location>
        <begin position="155"/>
        <end position="171"/>
    </location>
</feature>
<proteinExistence type="predicted"/>
<evidence type="ECO:0000313" key="3">
    <source>
        <dbReference type="Proteomes" id="UP000290932"/>
    </source>
</evidence>
<protein>
    <submittedName>
        <fullName evidence="2">Uncharacterized protein</fullName>
    </submittedName>
</protein>
<feature type="region of interest" description="Disordered" evidence="1">
    <location>
        <begin position="132"/>
        <end position="211"/>
    </location>
</feature>
<reference evidence="2 3" key="1">
    <citation type="journal article" date="2015" name="Int. J. Syst. Evol. Microbiol.">
        <title>Methanoculleus taiwanensis sp. nov., a methanogen isolated from deep marine sediment at the deformation front area near Taiwan.</title>
        <authorList>
            <person name="Weng C.Y."/>
            <person name="Chen S.C."/>
            <person name="Lai M.C."/>
            <person name="Wu S.Y."/>
            <person name="Lin S."/>
            <person name="Yang T.F."/>
            <person name="Chen P.C."/>
        </authorList>
    </citation>
    <scope>NUCLEOTIDE SEQUENCE [LARGE SCALE GENOMIC DNA]</scope>
    <source>
        <strain evidence="2 3">CYW4</strain>
    </source>
</reference>
<dbReference type="Proteomes" id="UP000290932">
    <property type="component" value="Unassembled WGS sequence"/>
</dbReference>
<comment type="caution">
    <text evidence="2">The sequence shown here is derived from an EMBL/GenBank/DDBJ whole genome shotgun (WGS) entry which is preliminary data.</text>
</comment>
<evidence type="ECO:0000313" key="2">
    <source>
        <dbReference type="EMBL" id="RXE56411.1"/>
    </source>
</evidence>